<proteinExistence type="predicted"/>
<gene>
    <name evidence="2" type="ORF">CYCCA115_LOCUS9411</name>
</gene>
<name>A0AAD2FKF0_9STRA</name>
<sequence>MDEIKTSTRSNIGIIHHCSSRQSRADQPRKTSFAECEIGSSRKRKLSASCCYEQPCHLKAAQSPEPLAMSPAVYLSAALRNKGIPSRVSHLSLEQAIYFEPYREAQIPATILRALRSNDFTGLEGVEMEQLRRQRNSFGETLTHLVCRSGLTSAQFLIEKVEIPLNVRDKFGRSPLHNACLAAIPNFNTVQLILKHAPKLVLFEDNKGRIPFDYISARNRSKWSRFLSEDGVLSQLQTALKKEQKKEGSETIDKILRLSSAAGSTINKKDYKGLAPNQPKESSQNPSVIDGNGRPNECIMKLFSRKPISFASPLPTPEARASAPLRVNL</sequence>
<protein>
    <submittedName>
        <fullName evidence="2">Uncharacterized protein</fullName>
    </submittedName>
</protein>
<organism evidence="2 3">
    <name type="scientific">Cylindrotheca closterium</name>
    <dbReference type="NCBI Taxonomy" id="2856"/>
    <lineage>
        <taxon>Eukaryota</taxon>
        <taxon>Sar</taxon>
        <taxon>Stramenopiles</taxon>
        <taxon>Ochrophyta</taxon>
        <taxon>Bacillariophyta</taxon>
        <taxon>Bacillariophyceae</taxon>
        <taxon>Bacillariophycidae</taxon>
        <taxon>Bacillariales</taxon>
        <taxon>Bacillariaceae</taxon>
        <taxon>Cylindrotheca</taxon>
    </lineage>
</organism>
<dbReference type="AlphaFoldDB" id="A0AAD2FKF0"/>
<reference evidence="2" key="1">
    <citation type="submission" date="2023-08" db="EMBL/GenBank/DDBJ databases">
        <authorList>
            <person name="Audoor S."/>
            <person name="Bilcke G."/>
        </authorList>
    </citation>
    <scope>NUCLEOTIDE SEQUENCE</scope>
</reference>
<dbReference type="EMBL" id="CAKOGP040001335">
    <property type="protein sequence ID" value="CAJ1945267.1"/>
    <property type="molecule type" value="Genomic_DNA"/>
</dbReference>
<evidence type="ECO:0000256" key="1">
    <source>
        <dbReference type="SAM" id="MobiDB-lite"/>
    </source>
</evidence>
<dbReference type="Proteomes" id="UP001295423">
    <property type="component" value="Unassembled WGS sequence"/>
</dbReference>
<comment type="caution">
    <text evidence="2">The sequence shown here is derived from an EMBL/GenBank/DDBJ whole genome shotgun (WGS) entry which is preliminary data.</text>
</comment>
<dbReference type="InterPro" id="IPR036770">
    <property type="entry name" value="Ankyrin_rpt-contain_sf"/>
</dbReference>
<accession>A0AAD2FKF0</accession>
<evidence type="ECO:0000313" key="2">
    <source>
        <dbReference type="EMBL" id="CAJ1945267.1"/>
    </source>
</evidence>
<dbReference type="Gene3D" id="1.25.40.20">
    <property type="entry name" value="Ankyrin repeat-containing domain"/>
    <property type="match status" value="1"/>
</dbReference>
<dbReference type="SUPFAM" id="SSF48403">
    <property type="entry name" value="Ankyrin repeat"/>
    <property type="match status" value="1"/>
</dbReference>
<keyword evidence="3" id="KW-1185">Reference proteome</keyword>
<evidence type="ECO:0000313" key="3">
    <source>
        <dbReference type="Proteomes" id="UP001295423"/>
    </source>
</evidence>
<feature type="region of interest" description="Disordered" evidence="1">
    <location>
        <begin position="267"/>
        <end position="293"/>
    </location>
</feature>